<keyword evidence="7" id="KW-0998">Cell outer membrane</keyword>
<keyword evidence="5" id="KW-0812">Transmembrane</keyword>
<dbReference type="InterPro" id="IPR051906">
    <property type="entry name" value="TolC-like"/>
</dbReference>
<comment type="subcellular location">
    <subcellularLocation>
        <location evidence="1">Cell outer membrane</location>
    </subcellularLocation>
</comment>
<accession>A0ABV3RXB3</accession>
<keyword evidence="4" id="KW-1134">Transmembrane beta strand</keyword>
<gene>
    <name evidence="9" type="ORF">V6X51_04850</name>
</gene>
<dbReference type="EMBL" id="JBAKFG010000001">
    <property type="protein sequence ID" value="MEX0372761.1"/>
    <property type="molecule type" value="Genomic_DNA"/>
</dbReference>
<evidence type="ECO:0000256" key="5">
    <source>
        <dbReference type="ARBA" id="ARBA00022692"/>
    </source>
</evidence>
<feature type="signal peptide" evidence="8">
    <location>
        <begin position="1"/>
        <end position="31"/>
    </location>
</feature>
<comment type="similarity">
    <text evidence="2">Belongs to the outer membrane factor (OMF) (TC 1.B.17) family.</text>
</comment>
<dbReference type="InterPro" id="IPR003423">
    <property type="entry name" value="OMP_efflux"/>
</dbReference>
<feature type="chain" id="PRO_5046947689" evidence="8">
    <location>
        <begin position="32"/>
        <end position="473"/>
    </location>
</feature>
<evidence type="ECO:0000313" key="9">
    <source>
        <dbReference type="EMBL" id="MEX0372761.1"/>
    </source>
</evidence>
<evidence type="ECO:0000256" key="7">
    <source>
        <dbReference type="ARBA" id="ARBA00023237"/>
    </source>
</evidence>
<evidence type="ECO:0000256" key="8">
    <source>
        <dbReference type="SAM" id="SignalP"/>
    </source>
</evidence>
<comment type="caution">
    <text evidence="9">The sequence shown here is derived from an EMBL/GenBank/DDBJ whole genome shotgun (WGS) entry which is preliminary data.</text>
</comment>
<keyword evidence="8" id="KW-0732">Signal</keyword>
<name>A0ABV3RXB3_9GAMM</name>
<evidence type="ECO:0000256" key="4">
    <source>
        <dbReference type="ARBA" id="ARBA00022452"/>
    </source>
</evidence>
<reference evidence="9 10" key="1">
    <citation type="submission" date="2024-02" db="EMBL/GenBank/DDBJ databases">
        <title>New especies of Spiribacter isolated from saline water.</title>
        <authorList>
            <person name="Leon M.J."/>
            <person name="De La Haba R."/>
            <person name="Sanchez-Porro C."/>
            <person name="Ventosa A."/>
        </authorList>
    </citation>
    <scope>NUCLEOTIDE SEQUENCE [LARGE SCALE GENOMIC DNA]</scope>
    <source>
        <strain evidence="10">ag22IC6-196</strain>
    </source>
</reference>
<evidence type="ECO:0000313" key="10">
    <source>
        <dbReference type="Proteomes" id="UP001556636"/>
    </source>
</evidence>
<sequence length="473" mass="52448">MRFARVKPARPGWLHALAVTVFTAGASVVSAQPASAPGMADLFGEALEDNPALRGQRLEYQALEADQRAAAGQLLPQINASGEWLNIRREEQTAGSDGNDSRRFTQQTYSLEMNQPLLDLPAWERWRARGEAVDLGNARLQGQRTTLAFDIGQRYLRTAELAELVSLREREVQAVRGSRQRAEALFNEGRITRSDLDSTTARVELALSEYDRTRLELERAKSRLAALVPEVPRSLRAPAADDPLPAPHEQPLAQWIERGYTDNPSVRVRQQQFELQRREAQVARARHWPDIDLTAGYSRFDDMDDPADLASTSTGERDDLFVGLSIDVPIFSGGSTSAEARAGRLRADGERARLEALRREVQSTIEQTHQALVSGELAIWRAETAVESARNGLRRIETEVAAGRSGYAALLEAELALLATNRRLTRLRFQQLTNALELERDGGALDETVLARFDQALEGTVTLPGNEDFTVPP</sequence>
<proteinExistence type="inferred from homology"/>
<dbReference type="Proteomes" id="UP001556636">
    <property type="component" value="Unassembled WGS sequence"/>
</dbReference>
<dbReference type="PANTHER" id="PTHR30026">
    <property type="entry name" value="OUTER MEMBRANE PROTEIN TOLC"/>
    <property type="match status" value="1"/>
</dbReference>
<keyword evidence="6" id="KW-0472">Membrane</keyword>
<evidence type="ECO:0000256" key="2">
    <source>
        <dbReference type="ARBA" id="ARBA00007613"/>
    </source>
</evidence>
<organism evidence="9 10">
    <name type="scientific">Spiribacter roseus</name>
    <dbReference type="NCBI Taxonomy" id="1855875"/>
    <lineage>
        <taxon>Bacteria</taxon>
        <taxon>Pseudomonadati</taxon>
        <taxon>Pseudomonadota</taxon>
        <taxon>Gammaproteobacteria</taxon>
        <taxon>Chromatiales</taxon>
        <taxon>Ectothiorhodospiraceae</taxon>
        <taxon>Spiribacter</taxon>
    </lineage>
</organism>
<keyword evidence="10" id="KW-1185">Reference proteome</keyword>
<evidence type="ECO:0000256" key="1">
    <source>
        <dbReference type="ARBA" id="ARBA00004442"/>
    </source>
</evidence>
<evidence type="ECO:0000256" key="3">
    <source>
        <dbReference type="ARBA" id="ARBA00022448"/>
    </source>
</evidence>
<dbReference type="PANTHER" id="PTHR30026:SF20">
    <property type="entry name" value="OUTER MEMBRANE PROTEIN TOLC"/>
    <property type="match status" value="1"/>
</dbReference>
<dbReference type="Gene3D" id="1.20.1600.10">
    <property type="entry name" value="Outer membrane efflux proteins (OEP)"/>
    <property type="match status" value="1"/>
</dbReference>
<protein>
    <submittedName>
        <fullName evidence="9">TolC family protein</fullName>
    </submittedName>
</protein>
<dbReference type="Pfam" id="PF02321">
    <property type="entry name" value="OEP"/>
    <property type="match status" value="2"/>
</dbReference>
<dbReference type="SUPFAM" id="SSF56954">
    <property type="entry name" value="Outer membrane efflux proteins (OEP)"/>
    <property type="match status" value="1"/>
</dbReference>
<keyword evidence="3" id="KW-0813">Transport</keyword>
<evidence type="ECO:0000256" key="6">
    <source>
        <dbReference type="ARBA" id="ARBA00023136"/>
    </source>
</evidence>